<dbReference type="PANTHER" id="PTHR43031">
    <property type="entry name" value="FAD-DEPENDENT OXIDOREDUCTASE"/>
    <property type="match status" value="1"/>
</dbReference>
<dbReference type="AlphaFoldDB" id="A0A5Q2QFG5"/>
<evidence type="ECO:0000256" key="1">
    <source>
        <dbReference type="ARBA" id="ARBA00022490"/>
    </source>
</evidence>
<dbReference type="PROSITE" id="PS50206">
    <property type="entry name" value="RHODANESE_3"/>
    <property type="match status" value="1"/>
</dbReference>
<keyword evidence="2 4" id="KW-0808">Transferase</keyword>
<dbReference type="GO" id="GO:0005737">
    <property type="term" value="C:cytoplasm"/>
    <property type="evidence" value="ECO:0007669"/>
    <property type="project" value="InterPro"/>
</dbReference>
<name>A0A5Q2QFG5_9GAMM</name>
<evidence type="ECO:0000259" key="3">
    <source>
        <dbReference type="PROSITE" id="PS50206"/>
    </source>
</evidence>
<dbReference type="NCBIfam" id="NF001195">
    <property type="entry name" value="PRK00162.1"/>
    <property type="match status" value="1"/>
</dbReference>
<dbReference type="InterPro" id="IPR023695">
    <property type="entry name" value="Thiosulf_sulfurTrfase"/>
</dbReference>
<dbReference type="SMART" id="SM00450">
    <property type="entry name" value="RHOD"/>
    <property type="match status" value="1"/>
</dbReference>
<dbReference type="Pfam" id="PF00581">
    <property type="entry name" value="Rhodanese"/>
    <property type="match status" value="1"/>
</dbReference>
<organism evidence="4 5">
    <name type="scientific">Litorivicinus lipolyticus</name>
    <dbReference type="NCBI Taxonomy" id="418701"/>
    <lineage>
        <taxon>Bacteria</taxon>
        <taxon>Pseudomonadati</taxon>
        <taxon>Pseudomonadota</taxon>
        <taxon>Gammaproteobacteria</taxon>
        <taxon>Oceanospirillales</taxon>
        <taxon>Litorivicinaceae</taxon>
        <taxon>Litorivicinus</taxon>
    </lineage>
</organism>
<keyword evidence="1" id="KW-0963">Cytoplasm</keyword>
<feature type="domain" description="Rhodanese" evidence="3">
    <location>
        <begin position="15"/>
        <end position="103"/>
    </location>
</feature>
<dbReference type="Proteomes" id="UP000388235">
    <property type="component" value="Chromosome"/>
</dbReference>
<accession>A0A5Q2QFG5</accession>
<dbReference type="InterPro" id="IPR036873">
    <property type="entry name" value="Rhodanese-like_dom_sf"/>
</dbReference>
<protein>
    <submittedName>
        <fullName evidence="4">Thiosulfate sulfurtransferase GlpE</fullName>
        <ecNumber evidence="4">2.8.1.1</ecNumber>
    </submittedName>
</protein>
<dbReference type="SUPFAM" id="SSF52821">
    <property type="entry name" value="Rhodanese/Cell cycle control phosphatase"/>
    <property type="match status" value="1"/>
</dbReference>
<dbReference type="KEGG" id="llp:GH975_11265"/>
<reference evidence="4 5" key="1">
    <citation type="submission" date="2019-11" db="EMBL/GenBank/DDBJ databases">
        <authorList>
            <person name="Khan S.A."/>
            <person name="Jeon C.O."/>
            <person name="Chun B.H."/>
        </authorList>
    </citation>
    <scope>NUCLEOTIDE SEQUENCE [LARGE SCALE GENOMIC DNA]</scope>
    <source>
        <strain evidence="4 5">IMCC 1097</strain>
    </source>
</reference>
<dbReference type="EC" id="2.8.1.1" evidence="4"/>
<gene>
    <name evidence="4" type="primary">glpE</name>
    <name evidence="4" type="ORF">GH975_11265</name>
</gene>
<dbReference type="GO" id="GO:0004792">
    <property type="term" value="F:thiosulfate-cyanide sulfurtransferase activity"/>
    <property type="evidence" value="ECO:0007669"/>
    <property type="project" value="UniProtKB-EC"/>
</dbReference>
<dbReference type="OrthoDB" id="9811849at2"/>
<evidence type="ECO:0000313" key="4">
    <source>
        <dbReference type="EMBL" id="QGG81111.1"/>
    </source>
</evidence>
<dbReference type="Gene3D" id="3.40.250.10">
    <property type="entry name" value="Rhodanese-like domain"/>
    <property type="match status" value="1"/>
</dbReference>
<dbReference type="InterPro" id="IPR001763">
    <property type="entry name" value="Rhodanese-like_dom"/>
</dbReference>
<dbReference type="RefSeq" id="WP_153714614.1">
    <property type="nucleotide sequence ID" value="NZ_CP045871.1"/>
</dbReference>
<dbReference type="PANTHER" id="PTHR43031:SF6">
    <property type="entry name" value="THIOSULFATE SULFURTRANSFERASE GLPE"/>
    <property type="match status" value="1"/>
</dbReference>
<sequence>MIKFLNPTEAEALYLDESAEWLDIRDPASFSAGHISRARPLDNDTVGDFIARTDKAAPVVVCCYHGNSSQQAAAYLMSQGFETVYSLNGGFEEWKVTHPERVSAS</sequence>
<evidence type="ECO:0000313" key="5">
    <source>
        <dbReference type="Proteomes" id="UP000388235"/>
    </source>
</evidence>
<evidence type="ECO:0000256" key="2">
    <source>
        <dbReference type="ARBA" id="ARBA00022679"/>
    </source>
</evidence>
<dbReference type="EMBL" id="CP045871">
    <property type="protein sequence ID" value="QGG81111.1"/>
    <property type="molecule type" value="Genomic_DNA"/>
</dbReference>
<proteinExistence type="predicted"/>
<keyword evidence="5" id="KW-1185">Reference proteome</keyword>
<dbReference type="CDD" id="cd01444">
    <property type="entry name" value="GlpE_ST"/>
    <property type="match status" value="1"/>
</dbReference>
<dbReference type="InterPro" id="IPR050229">
    <property type="entry name" value="GlpE_sulfurtransferase"/>
</dbReference>